<keyword evidence="3" id="KW-1185">Reference proteome</keyword>
<evidence type="ECO:0000259" key="1">
    <source>
        <dbReference type="Pfam" id="PF26632"/>
    </source>
</evidence>
<dbReference type="RefSeq" id="XP_041284839.1">
    <property type="nucleotide sequence ID" value="XM_041442687.1"/>
</dbReference>
<dbReference type="OrthoDB" id="341421at2759"/>
<dbReference type="AlphaFoldDB" id="A0A9P7ESR1"/>
<comment type="caution">
    <text evidence="2">The sequence shown here is derived from an EMBL/GenBank/DDBJ whole genome shotgun (WGS) entry which is preliminary data.</text>
</comment>
<reference evidence="2" key="1">
    <citation type="journal article" date="2020" name="New Phytol.">
        <title>Comparative genomics reveals dynamic genome evolution in host specialist ectomycorrhizal fungi.</title>
        <authorList>
            <person name="Lofgren L.A."/>
            <person name="Nguyen N.H."/>
            <person name="Vilgalys R."/>
            <person name="Ruytinx J."/>
            <person name="Liao H.L."/>
            <person name="Branco S."/>
            <person name="Kuo A."/>
            <person name="LaButti K."/>
            <person name="Lipzen A."/>
            <person name="Andreopoulos W."/>
            <person name="Pangilinan J."/>
            <person name="Riley R."/>
            <person name="Hundley H."/>
            <person name="Na H."/>
            <person name="Barry K."/>
            <person name="Grigoriev I.V."/>
            <person name="Stajich J.E."/>
            <person name="Kennedy P.G."/>
        </authorList>
    </citation>
    <scope>NUCLEOTIDE SEQUENCE</scope>
    <source>
        <strain evidence="2">FC423</strain>
    </source>
</reference>
<name>A0A9P7ESR1_9AGAM</name>
<gene>
    <name evidence="2" type="ORF">F5147DRAFT_781740</name>
</gene>
<dbReference type="EMBL" id="JABBWM010000151">
    <property type="protein sequence ID" value="KAG2086150.1"/>
    <property type="molecule type" value="Genomic_DNA"/>
</dbReference>
<evidence type="ECO:0000313" key="2">
    <source>
        <dbReference type="EMBL" id="KAG2086150.1"/>
    </source>
</evidence>
<organism evidence="2 3">
    <name type="scientific">Suillus discolor</name>
    <dbReference type="NCBI Taxonomy" id="1912936"/>
    <lineage>
        <taxon>Eukaryota</taxon>
        <taxon>Fungi</taxon>
        <taxon>Dikarya</taxon>
        <taxon>Basidiomycota</taxon>
        <taxon>Agaricomycotina</taxon>
        <taxon>Agaricomycetes</taxon>
        <taxon>Agaricomycetidae</taxon>
        <taxon>Boletales</taxon>
        <taxon>Suillineae</taxon>
        <taxon>Suillaceae</taxon>
        <taxon>Suillus</taxon>
    </lineage>
</organism>
<dbReference type="GeneID" id="64704946"/>
<feature type="domain" description="DUF8205" evidence="1">
    <location>
        <begin position="32"/>
        <end position="96"/>
    </location>
</feature>
<evidence type="ECO:0000313" key="3">
    <source>
        <dbReference type="Proteomes" id="UP000823399"/>
    </source>
</evidence>
<protein>
    <recommendedName>
        <fullName evidence="1">DUF8205 domain-containing protein</fullName>
    </recommendedName>
</protein>
<dbReference type="Pfam" id="PF26632">
    <property type="entry name" value="DUF8205"/>
    <property type="match status" value="1"/>
</dbReference>
<dbReference type="Proteomes" id="UP000823399">
    <property type="component" value="Unassembled WGS sequence"/>
</dbReference>
<proteinExistence type="predicted"/>
<dbReference type="InterPro" id="IPR058518">
    <property type="entry name" value="DUF8205"/>
</dbReference>
<accession>A0A9P7ESR1</accession>
<sequence>MTVELHIPAKTLAIARRREPFEYLSAITGIIIKQPMSAVSCLESANLHIRADKQNQLRLRAEMTEQDKETIRAAGRDEDALPSRILKEKMRRECIYVDLL</sequence>